<organism evidence="2">
    <name type="scientific">Cyberlindnera fabianii</name>
    <name type="common">Yeast</name>
    <name type="synonym">Hansenula fabianii</name>
    <dbReference type="NCBI Taxonomy" id="36022"/>
    <lineage>
        <taxon>Eukaryota</taxon>
        <taxon>Fungi</taxon>
        <taxon>Dikarya</taxon>
        <taxon>Ascomycota</taxon>
        <taxon>Saccharomycotina</taxon>
        <taxon>Saccharomycetes</taxon>
        <taxon>Phaffomycetales</taxon>
        <taxon>Phaffomycetaceae</taxon>
        <taxon>Cyberlindnera</taxon>
    </lineage>
</organism>
<dbReference type="OrthoDB" id="10664957at2759"/>
<proteinExistence type="predicted"/>
<name>A0A061AWF5_CYBFA</name>
<reference evidence="2" key="1">
    <citation type="journal article" date="2014" name="Genome Announc.">
        <title>Genome sequence of the yeast Cyberlindnera fabianii (Hansenula fabianii).</title>
        <authorList>
            <person name="Freel K.C."/>
            <person name="Sarilar V."/>
            <person name="Neuveglise C."/>
            <person name="Devillers H."/>
            <person name="Friedrich A."/>
            <person name="Schacherer J."/>
        </authorList>
    </citation>
    <scope>NUCLEOTIDE SEQUENCE</scope>
    <source>
        <strain evidence="2">YJS4271</strain>
    </source>
</reference>
<evidence type="ECO:0000256" key="1">
    <source>
        <dbReference type="SAM" id="MobiDB-lite"/>
    </source>
</evidence>
<evidence type="ECO:0000313" key="2">
    <source>
        <dbReference type="EMBL" id="CDR39027.1"/>
    </source>
</evidence>
<feature type="region of interest" description="Disordered" evidence="1">
    <location>
        <begin position="125"/>
        <end position="197"/>
    </location>
</feature>
<feature type="compositionally biased region" description="Polar residues" evidence="1">
    <location>
        <begin position="128"/>
        <end position="137"/>
    </location>
</feature>
<protein>
    <submittedName>
        <fullName evidence="2">CYFA0S02e10968g1_1</fullName>
    </submittedName>
</protein>
<sequence>MSRHDPDSDLSTLTNIRLNTRRAKSRLYREALNDSSHQGNIHIDFNDESTMSPIKPWISTKMSSSLANDKNGSLPRSRGDLIGAQNSRDVDTSLLDVENLRYLDDSSYDKDIKINNEKRHRFLRDIVTSPSPNNSSKYKLGREGHSRNSRVMSPMKSLGFRSRDIPDLRPPNSDMSPLIRSRRSPTSPLKKRSPKKDEFDDFEQLINKYNLKNETEYTLDKKKSGTMDLELSSLRSKVKKMESQLEHYHELIDSKSSSYKGEDLYKENALLVSETRKLKQFIEFMDTSFSDMYQKWRADKEEKEKLQKMVDKMNKVKLDDTPRPKTWKTNTIKTNDDDSTEKLLNFL</sequence>
<dbReference type="AlphaFoldDB" id="A0A061AWF5"/>
<accession>A0A061AWF5</accession>
<dbReference type="EMBL" id="LK052887">
    <property type="protein sequence ID" value="CDR39027.1"/>
    <property type="molecule type" value="Genomic_DNA"/>
</dbReference>
<gene>
    <name evidence="2" type="ORF">CYFA0S_02e10968g</name>
</gene>
<dbReference type="VEuPathDB" id="FungiDB:BON22_3484"/>